<evidence type="ECO:0000256" key="1">
    <source>
        <dbReference type="ARBA" id="ARBA00022603"/>
    </source>
</evidence>
<dbReference type="PROSITE" id="PS01183">
    <property type="entry name" value="UBIE_1"/>
    <property type="match status" value="1"/>
</dbReference>
<evidence type="ECO:0000313" key="6">
    <source>
        <dbReference type="Proteomes" id="UP001268256"/>
    </source>
</evidence>
<dbReference type="InterPro" id="IPR004033">
    <property type="entry name" value="UbiE/COQ5_MeTrFase"/>
</dbReference>
<comment type="function">
    <text evidence="4">Methyltransferase required for the conversion of 2-phytyl-1,4-beta-naphthoquinol to phylloquinol.</text>
</comment>
<dbReference type="GO" id="GO:0052624">
    <property type="term" value="F:2-phytyl-1,4-naphthoquinone methyltransferase activity"/>
    <property type="evidence" value="ECO:0007669"/>
    <property type="project" value="UniProtKB-EC"/>
</dbReference>
<dbReference type="HAMAP" id="MF_01813">
    <property type="entry name" value="MenG_UbiE_methyltr"/>
    <property type="match status" value="1"/>
</dbReference>
<gene>
    <name evidence="5" type="primary">ubiE</name>
    <name evidence="4" type="synonym">menG</name>
    <name evidence="5" type="ORF">RIF25_16725</name>
</gene>
<evidence type="ECO:0000256" key="2">
    <source>
        <dbReference type="ARBA" id="ARBA00022679"/>
    </source>
</evidence>
<dbReference type="InterPro" id="IPR032904">
    <property type="entry name" value="MenG"/>
</dbReference>
<dbReference type="Proteomes" id="UP001268256">
    <property type="component" value="Unassembled WGS sequence"/>
</dbReference>
<dbReference type="EC" id="2.1.1.329" evidence="4"/>
<dbReference type="PANTHER" id="PTHR43591">
    <property type="entry name" value="METHYLTRANSFERASE"/>
    <property type="match status" value="1"/>
</dbReference>
<keyword evidence="2 4" id="KW-0808">Transferase</keyword>
<comment type="caution">
    <text evidence="5">The sequence shown here is derived from an EMBL/GenBank/DDBJ whole genome shotgun (WGS) entry which is preliminary data.</text>
</comment>
<dbReference type="RefSeq" id="WP_322879647.1">
    <property type="nucleotide sequence ID" value="NZ_JAVMIP010000030.1"/>
</dbReference>
<dbReference type="GO" id="GO:0032259">
    <property type="term" value="P:methylation"/>
    <property type="evidence" value="ECO:0007669"/>
    <property type="project" value="UniProtKB-KW"/>
</dbReference>
<dbReference type="NCBIfam" id="NF001244">
    <property type="entry name" value="PRK00216.1-5"/>
    <property type="match status" value="1"/>
</dbReference>
<comment type="catalytic activity">
    <reaction evidence="4">
        <text>demethylphylloquinol + S-adenosyl-L-methionine = phylloquinol + S-adenosyl-L-homocysteine + H(+)</text>
        <dbReference type="Rhea" id="RHEA:40551"/>
        <dbReference type="ChEBI" id="CHEBI:15378"/>
        <dbReference type="ChEBI" id="CHEBI:28433"/>
        <dbReference type="ChEBI" id="CHEBI:57856"/>
        <dbReference type="ChEBI" id="CHEBI:59789"/>
        <dbReference type="ChEBI" id="CHEBI:87844"/>
        <dbReference type="EC" id="2.1.1.329"/>
    </reaction>
</comment>
<dbReference type="InterPro" id="IPR023576">
    <property type="entry name" value="UbiE/COQ5_MeTrFase_CS"/>
</dbReference>
<dbReference type="GO" id="GO:0042372">
    <property type="term" value="P:phylloquinone biosynthetic process"/>
    <property type="evidence" value="ECO:0007669"/>
    <property type="project" value="UniProtKB-UniRule"/>
</dbReference>
<evidence type="ECO:0000313" key="5">
    <source>
        <dbReference type="EMBL" id="MDS3862442.1"/>
    </source>
</evidence>
<organism evidence="5 6">
    <name type="scientific">Pseudocalidococcus azoricus BACA0444</name>
    <dbReference type="NCBI Taxonomy" id="2918990"/>
    <lineage>
        <taxon>Bacteria</taxon>
        <taxon>Bacillati</taxon>
        <taxon>Cyanobacteriota</taxon>
        <taxon>Cyanophyceae</taxon>
        <taxon>Acaryochloridales</taxon>
        <taxon>Thermosynechococcaceae</taxon>
        <taxon>Pseudocalidococcus</taxon>
        <taxon>Pseudocalidococcus azoricus</taxon>
    </lineage>
</organism>
<evidence type="ECO:0000256" key="3">
    <source>
        <dbReference type="ARBA" id="ARBA00022691"/>
    </source>
</evidence>
<dbReference type="PROSITE" id="PS51608">
    <property type="entry name" value="SAM_MT_UBIE"/>
    <property type="match status" value="1"/>
</dbReference>
<keyword evidence="6" id="KW-1185">Reference proteome</keyword>
<evidence type="ECO:0000256" key="4">
    <source>
        <dbReference type="HAMAP-Rule" id="MF_01982"/>
    </source>
</evidence>
<reference evidence="6" key="1">
    <citation type="submission" date="2023-07" db="EMBL/GenBank/DDBJ databases">
        <authorList>
            <person name="Luz R."/>
            <person name="Cordeiro R."/>
            <person name="Fonseca A."/>
            <person name="Goncalves V."/>
        </authorList>
    </citation>
    <scope>NUCLEOTIDE SEQUENCE [LARGE SCALE GENOMIC DNA]</scope>
    <source>
        <strain evidence="6">BACA0444</strain>
    </source>
</reference>
<dbReference type="Gene3D" id="3.40.50.150">
    <property type="entry name" value="Vaccinia Virus protein VP39"/>
    <property type="match status" value="1"/>
</dbReference>
<accession>A0AAE4FW99</accession>
<dbReference type="AlphaFoldDB" id="A0AAE4FW99"/>
<dbReference type="NCBIfam" id="TIGR01934">
    <property type="entry name" value="MenG_MenH_UbiE"/>
    <property type="match status" value="1"/>
</dbReference>
<comment type="pathway">
    <text evidence="4">Cofactor biosynthesis; phylloquinone biosynthesis.</text>
</comment>
<dbReference type="HAMAP" id="MF_01982">
    <property type="entry name" value="MenG_phylloquinone_subfam"/>
    <property type="match status" value="1"/>
</dbReference>
<dbReference type="PANTHER" id="PTHR43591:SF24">
    <property type="entry name" value="2-METHOXY-6-POLYPRENYL-1,4-BENZOQUINOL METHYLASE, MITOCHONDRIAL"/>
    <property type="match status" value="1"/>
</dbReference>
<dbReference type="EMBL" id="JAVMIP010000030">
    <property type="protein sequence ID" value="MDS3862442.1"/>
    <property type="molecule type" value="Genomic_DNA"/>
</dbReference>
<proteinExistence type="inferred from homology"/>
<keyword evidence="3 4" id="KW-0949">S-adenosyl-L-methionine</keyword>
<keyword evidence="1 4" id="KW-0489">Methyltransferase</keyword>
<comment type="similarity">
    <text evidence="4">Belongs to the class I-like SAM-binding methyltransferase superfamily. MenG/UbiE family.</text>
</comment>
<dbReference type="SUPFAM" id="SSF53335">
    <property type="entry name" value="S-adenosyl-L-methionine-dependent methyltransferases"/>
    <property type="match status" value="1"/>
</dbReference>
<dbReference type="PROSITE" id="PS01184">
    <property type="entry name" value="UBIE_2"/>
    <property type="match status" value="1"/>
</dbReference>
<dbReference type="Pfam" id="PF01209">
    <property type="entry name" value="Ubie_methyltran"/>
    <property type="match status" value="1"/>
</dbReference>
<dbReference type="CDD" id="cd02440">
    <property type="entry name" value="AdoMet_MTases"/>
    <property type="match status" value="1"/>
</dbReference>
<dbReference type="InterPro" id="IPR029063">
    <property type="entry name" value="SAM-dependent_MTases_sf"/>
</dbReference>
<protein>
    <recommendedName>
        <fullName evidence="4">2-phytyl-1,4-naphtoquinone methyltransferase</fullName>
        <ecNumber evidence="4">2.1.1.329</ecNumber>
    </recommendedName>
    <alternativeName>
        <fullName evidence="4">Demethylphylloquinone methyltransferase</fullName>
    </alternativeName>
</protein>
<name>A0AAE4FW99_9CYAN</name>
<sequence length="234" mass="25658">MESISPPPPNEVQALFNRIAPVYDPLNDWLSLGLHRVWKQMAVRWSRVGPGQAALDVCCGSGDLALLLARQVGIQGQVVGLDFSAAQLEIAQTRSRGLGQIAWIQGDALNLPFADHSFDGATLGYGLRNVGDIPQCLSELYRVLRPGAWAAILDFSHPQAAWVKDFQAWYLQQIVVPLAKTYNLTEEYTYLIPSLARYPKPPELITMAQAAGFQAVTFYPLMGGLMGVLVGQHP</sequence>